<dbReference type="AlphaFoldDB" id="A0A7G7VKY8"/>
<name>A0A7G7VKY8_9FIRM</name>
<accession>A0A7G7VKY8</accession>
<evidence type="ECO:0000313" key="1">
    <source>
        <dbReference type="EMBL" id="QNH54781.1"/>
    </source>
</evidence>
<reference evidence="1 2" key="1">
    <citation type="submission" date="2020-07" db="EMBL/GenBank/DDBJ databases">
        <title>Complete genome and description of Selenomonas timonensis sp. nov., a new bacterium isolated from a gingivitis subject.</title>
        <authorList>
            <person name="Antezack A."/>
        </authorList>
    </citation>
    <scope>NUCLEOTIDE SEQUENCE [LARGE SCALE GENOMIC DNA]</scope>
    <source>
        <strain evidence="1 2">Marseille-Q3039</strain>
    </source>
</reference>
<keyword evidence="2" id="KW-1185">Reference proteome</keyword>
<dbReference type="EMBL" id="CP060204">
    <property type="protein sequence ID" value="QNH54781.1"/>
    <property type="molecule type" value="Genomic_DNA"/>
</dbReference>
<protein>
    <submittedName>
        <fullName evidence="1">Uncharacterized protein</fullName>
    </submittedName>
</protein>
<dbReference type="KEGG" id="stim:H1B31_02130"/>
<evidence type="ECO:0000313" key="2">
    <source>
        <dbReference type="Proteomes" id="UP000515480"/>
    </source>
</evidence>
<gene>
    <name evidence="1" type="ORF">H1B31_02130</name>
</gene>
<sequence length="187" mass="21306">MSIFLKGWNGGILMKRFFALVVGLCVFILSGVAFANYPTYLNGDRNLILCDGHMGVAWYVDRTSLVVQKYEPPQYIIAVNVVTADSAVGDERDFYSGGKGRIKEVRTMRFFYNWDLRQMYVGKGGADDWRFIPPTGSWAETGISMPAGEIAFALAYNMRFYGSMPFYDKLLKREVMVFNDDFYARIP</sequence>
<dbReference type="Proteomes" id="UP000515480">
    <property type="component" value="Chromosome"/>
</dbReference>
<organism evidence="1 2">
    <name type="scientific">Selenomonas timonae</name>
    <dbReference type="NCBI Taxonomy" id="2754044"/>
    <lineage>
        <taxon>Bacteria</taxon>
        <taxon>Bacillati</taxon>
        <taxon>Bacillota</taxon>
        <taxon>Negativicutes</taxon>
        <taxon>Selenomonadales</taxon>
        <taxon>Selenomonadaceae</taxon>
        <taxon>Selenomonas</taxon>
    </lineage>
</organism>
<proteinExistence type="predicted"/>